<name>A0A5B7FPW3_PORTR</name>
<comment type="caution">
    <text evidence="1">The sequence shown here is derived from an EMBL/GenBank/DDBJ whole genome shotgun (WGS) entry which is preliminary data.</text>
</comment>
<dbReference type="AlphaFoldDB" id="A0A5B7FPW3"/>
<evidence type="ECO:0000313" key="2">
    <source>
        <dbReference type="Proteomes" id="UP000324222"/>
    </source>
</evidence>
<keyword evidence="2" id="KW-1185">Reference proteome</keyword>
<gene>
    <name evidence="1" type="ORF">E2C01_041244</name>
</gene>
<dbReference type="Proteomes" id="UP000324222">
    <property type="component" value="Unassembled WGS sequence"/>
</dbReference>
<organism evidence="1 2">
    <name type="scientific">Portunus trituberculatus</name>
    <name type="common">Swimming crab</name>
    <name type="synonym">Neptunus trituberculatus</name>
    <dbReference type="NCBI Taxonomy" id="210409"/>
    <lineage>
        <taxon>Eukaryota</taxon>
        <taxon>Metazoa</taxon>
        <taxon>Ecdysozoa</taxon>
        <taxon>Arthropoda</taxon>
        <taxon>Crustacea</taxon>
        <taxon>Multicrustacea</taxon>
        <taxon>Malacostraca</taxon>
        <taxon>Eumalacostraca</taxon>
        <taxon>Eucarida</taxon>
        <taxon>Decapoda</taxon>
        <taxon>Pleocyemata</taxon>
        <taxon>Brachyura</taxon>
        <taxon>Eubrachyura</taxon>
        <taxon>Portunoidea</taxon>
        <taxon>Portunidae</taxon>
        <taxon>Portuninae</taxon>
        <taxon>Portunus</taxon>
    </lineage>
</organism>
<accession>A0A5B7FPW3</accession>
<proteinExistence type="predicted"/>
<evidence type="ECO:0000313" key="1">
    <source>
        <dbReference type="EMBL" id="MPC47495.1"/>
    </source>
</evidence>
<sequence length="96" mass="10107">MLDSKERLGCASCTTSCLASDSLSKPSCGATMANVSPMLEVPCFGVCGLDEVLLRDSEAPTKRVSFCCTDTSSLVGCNGDPSRRSGVWLCTLYLEA</sequence>
<dbReference type="EMBL" id="VSRR010007769">
    <property type="protein sequence ID" value="MPC47495.1"/>
    <property type="molecule type" value="Genomic_DNA"/>
</dbReference>
<reference evidence="1 2" key="1">
    <citation type="submission" date="2019-05" db="EMBL/GenBank/DDBJ databases">
        <title>Another draft genome of Portunus trituberculatus and its Hox gene families provides insights of decapod evolution.</title>
        <authorList>
            <person name="Jeong J.-H."/>
            <person name="Song I."/>
            <person name="Kim S."/>
            <person name="Choi T."/>
            <person name="Kim D."/>
            <person name="Ryu S."/>
            <person name="Kim W."/>
        </authorList>
    </citation>
    <scope>NUCLEOTIDE SEQUENCE [LARGE SCALE GENOMIC DNA]</scope>
    <source>
        <tissue evidence="1">Muscle</tissue>
    </source>
</reference>
<protein>
    <submittedName>
        <fullName evidence="1">Uncharacterized protein</fullName>
    </submittedName>
</protein>